<evidence type="ECO:0000256" key="1">
    <source>
        <dbReference type="SAM" id="Phobius"/>
    </source>
</evidence>
<protein>
    <submittedName>
        <fullName evidence="2">Uncharacterized protein</fullName>
    </submittedName>
</protein>
<feature type="transmembrane region" description="Helical" evidence="1">
    <location>
        <begin position="6"/>
        <end position="24"/>
    </location>
</feature>
<name>A0A2N1NV78_9GLOM</name>
<evidence type="ECO:0000313" key="2">
    <source>
        <dbReference type="EMBL" id="PKK77764.1"/>
    </source>
</evidence>
<organism evidence="2 3">
    <name type="scientific">Rhizophagus irregularis</name>
    <dbReference type="NCBI Taxonomy" id="588596"/>
    <lineage>
        <taxon>Eukaryota</taxon>
        <taxon>Fungi</taxon>
        <taxon>Fungi incertae sedis</taxon>
        <taxon>Mucoromycota</taxon>
        <taxon>Glomeromycotina</taxon>
        <taxon>Glomeromycetes</taxon>
        <taxon>Glomerales</taxon>
        <taxon>Glomeraceae</taxon>
        <taxon>Rhizophagus</taxon>
    </lineage>
</organism>
<dbReference type="Proteomes" id="UP000233469">
    <property type="component" value="Unassembled WGS sequence"/>
</dbReference>
<feature type="non-terminal residue" evidence="2">
    <location>
        <position position="53"/>
    </location>
</feature>
<comment type="caution">
    <text evidence="2">The sequence shown here is derived from an EMBL/GenBank/DDBJ whole genome shotgun (WGS) entry which is preliminary data.</text>
</comment>
<keyword evidence="1" id="KW-0812">Transmembrane</keyword>
<reference evidence="2 3" key="1">
    <citation type="submission" date="2016-04" db="EMBL/GenBank/DDBJ databases">
        <title>Genome analyses suggest a sexual origin of heterokaryosis in a supposedly ancient asexual fungus.</title>
        <authorList>
            <person name="Ropars J."/>
            <person name="Sedzielewska K."/>
            <person name="Noel J."/>
            <person name="Charron P."/>
            <person name="Farinelli L."/>
            <person name="Marton T."/>
            <person name="Kruger M."/>
            <person name="Pelin A."/>
            <person name="Brachmann A."/>
            <person name="Corradi N."/>
        </authorList>
    </citation>
    <scope>NUCLEOTIDE SEQUENCE [LARGE SCALE GENOMIC DNA]</scope>
    <source>
        <strain evidence="2 3">C2</strain>
    </source>
</reference>
<keyword evidence="1" id="KW-0472">Membrane</keyword>
<dbReference type="AlphaFoldDB" id="A0A2N1NV78"/>
<sequence length="53" mass="6214">MLVFVILILIHDLILTIFQFYFHFSNKIYVIKSESPLFAETIEISNKISPSHC</sequence>
<proteinExistence type="predicted"/>
<accession>A0A2N1NV78</accession>
<keyword evidence="1" id="KW-1133">Transmembrane helix</keyword>
<gene>
    <name evidence="2" type="ORF">RhiirC2_731346</name>
</gene>
<reference evidence="2 3" key="2">
    <citation type="submission" date="2017-10" db="EMBL/GenBank/DDBJ databases">
        <title>Extensive intraspecific genome diversity in a model arbuscular mycorrhizal fungus.</title>
        <authorList>
            <person name="Chen E.C.H."/>
            <person name="Morin E."/>
            <person name="Baudet D."/>
            <person name="Noel J."/>
            <person name="Ndikumana S."/>
            <person name="Charron P."/>
            <person name="St-Onge C."/>
            <person name="Giorgi J."/>
            <person name="Grigoriev I.V."/>
            <person name="Roux C."/>
            <person name="Martin F.M."/>
            <person name="Corradi N."/>
        </authorList>
    </citation>
    <scope>NUCLEOTIDE SEQUENCE [LARGE SCALE GENOMIC DNA]</scope>
    <source>
        <strain evidence="2 3">C2</strain>
    </source>
</reference>
<evidence type="ECO:0000313" key="3">
    <source>
        <dbReference type="Proteomes" id="UP000233469"/>
    </source>
</evidence>
<dbReference type="EMBL" id="LLXL01000113">
    <property type="protein sequence ID" value="PKK77764.1"/>
    <property type="molecule type" value="Genomic_DNA"/>
</dbReference>